<evidence type="ECO:0000313" key="1">
    <source>
        <dbReference type="EMBL" id="CAJ2638774.1"/>
    </source>
</evidence>
<organism evidence="1 2">
    <name type="scientific">Trifolium pratense</name>
    <name type="common">Red clover</name>
    <dbReference type="NCBI Taxonomy" id="57577"/>
    <lineage>
        <taxon>Eukaryota</taxon>
        <taxon>Viridiplantae</taxon>
        <taxon>Streptophyta</taxon>
        <taxon>Embryophyta</taxon>
        <taxon>Tracheophyta</taxon>
        <taxon>Spermatophyta</taxon>
        <taxon>Magnoliopsida</taxon>
        <taxon>eudicotyledons</taxon>
        <taxon>Gunneridae</taxon>
        <taxon>Pentapetalae</taxon>
        <taxon>rosids</taxon>
        <taxon>fabids</taxon>
        <taxon>Fabales</taxon>
        <taxon>Fabaceae</taxon>
        <taxon>Papilionoideae</taxon>
        <taxon>50 kb inversion clade</taxon>
        <taxon>NPAAA clade</taxon>
        <taxon>Hologalegina</taxon>
        <taxon>IRL clade</taxon>
        <taxon>Trifolieae</taxon>
        <taxon>Trifolium</taxon>
    </lineage>
</organism>
<accession>A0ACB0J1I0</accession>
<evidence type="ECO:0000313" key="2">
    <source>
        <dbReference type="Proteomes" id="UP001177021"/>
    </source>
</evidence>
<keyword evidence="2" id="KW-1185">Reference proteome</keyword>
<name>A0ACB0J1I0_TRIPR</name>
<proteinExistence type="predicted"/>
<dbReference type="EMBL" id="CASHSV030000024">
    <property type="protein sequence ID" value="CAJ2638774.1"/>
    <property type="molecule type" value="Genomic_DNA"/>
</dbReference>
<sequence length="105" mass="12279">MNVSTFPVVEGVEKLVNNIHENIVQHGQEELRIRDDGLVDSLMKMEESFVSYFSHTDTDLPSLFSKCLKEKWLRFSILPLLKTVKFQIVAGMNRYRKTDCLRLFN</sequence>
<gene>
    <name evidence="1" type="ORF">MILVUS5_LOCUS8921</name>
</gene>
<dbReference type="Proteomes" id="UP001177021">
    <property type="component" value="Unassembled WGS sequence"/>
</dbReference>
<comment type="caution">
    <text evidence="1">The sequence shown here is derived from an EMBL/GenBank/DDBJ whole genome shotgun (WGS) entry which is preliminary data.</text>
</comment>
<reference evidence="1" key="1">
    <citation type="submission" date="2023-10" db="EMBL/GenBank/DDBJ databases">
        <authorList>
            <person name="Rodriguez Cubillos JULIANA M."/>
            <person name="De Vega J."/>
        </authorList>
    </citation>
    <scope>NUCLEOTIDE SEQUENCE</scope>
</reference>
<protein>
    <submittedName>
        <fullName evidence="1">Uncharacterized protein</fullName>
    </submittedName>
</protein>